<protein>
    <submittedName>
        <fullName evidence="1">Uncharacterized protein</fullName>
    </submittedName>
</protein>
<dbReference type="InterPro" id="IPR026487">
    <property type="entry name" value="CHP04141"/>
</dbReference>
<dbReference type="OrthoDB" id="6401683at2"/>
<reference evidence="2" key="1">
    <citation type="submission" date="2016-11" db="EMBL/GenBank/DDBJ databases">
        <title>Genome sequence of Candidatus Phytoplasma solani strain SA-1.</title>
        <authorList>
            <person name="Haryono M."/>
            <person name="Samarzija I."/>
            <person name="Seruga Music M."/>
            <person name="Hogenhout S."/>
            <person name="Kuo C.-H."/>
        </authorList>
    </citation>
    <scope>NUCLEOTIDE SEQUENCE [LARGE SCALE GENOMIC DNA]</scope>
    <source>
        <strain evidence="2">SA-1</strain>
    </source>
</reference>
<proteinExistence type="predicted"/>
<comment type="caution">
    <text evidence="1">The sequence shown here is derived from an EMBL/GenBank/DDBJ whole genome shotgun (WGS) entry which is preliminary data.</text>
</comment>
<accession>A0A421NXU2</accession>
<evidence type="ECO:0000313" key="2">
    <source>
        <dbReference type="Proteomes" id="UP000283896"/>
    </source>
</evidence>
<sequence length="609" mass="73017">MDKKSKEKKYSFNVFLIKPEEDKKDKKQYLKKEVQDQYNCATDKTSSKNIFIFFKKRDCKKKSFTKWYDYFVTTKKQREENNKKECKCCLIYESAIVFVEGKINKKKFLFAITFGRGFNDLKKDILTKNFGIEMVKKIVDPNKIKEVNYFSFKNTEGVFEKKQQFSKLIQVNEFVSYEENSRSGLKEIKGEIREEEPYKLEGLVSGKDSFKFNSDKKLDQLVPLIKYIWQIHLKRKEKEEFKKICGISEVKKDKIDFYDNKLIKMLIKKIKEYNNKSGSEESNNEIDELAIVIPDFIEYNDEYAIELRYNKNKIVEEVNLDNLDKILSTFFSHFKEEIKEKYEYEEKGGDSNLKDNILDFLKKKYKLVIKKETNVENDYTFYKCLNFCFVNEGKIISLYEGKWYLHSNSLEQIDKQIKNHFLDANATDEKNKKYLLPSFQTFKNEKKAVREEDYNKWVVDKKGENYFLFDRKCIKFKYEDKSTFELCDILQYYSENENLDEIILHHVKKFHGSSSLSHLFNQGQIFINILCDRYEDYKENIKSKILKICEENIGQQIIECINKNERIKIKTVYQIIKTKTELPIFSKIILNDVLKKMNHLGFEFFYTFI</sequence>
<gene>
    <name evidence="1" type="ORF">PSSA1_v1c2350</name>
</gene>
<dbReference type="Proteomes" id="UP000283896">
    <property type="component" value="Unassembled WGS sequence"/>
</dbReference>
<name>A0A421NXU2_9MOLU</name>
<dbReference type="Pfam" id="PF19614">
    <property type="entry name" value="DUF6119"/>
    <property type="match status" value="1"/>
</dbReference>
<evidence type="ECO:0000313" key="1">
    <source>
        <dbReference type="EMBL" id="RMI88808.1"/>
    </source>
</evidence>
<dbReference type="AlphaFoldDB" id="A0A421NXU2"/>
<keyword evidence="2" id="KW-1185">Reference proteome</keyword>
<dbReference type="NCBIfam" id="TIGR04141">
    <property type="entry name" value="TIGR04141 family sporadically distributed protein"/>
    <property type="match status" value="1"/>
</dbReference>
<dbReference type="EMBL" id="MPBG01000003">
    <property type="protein sequence ID" value="RMI88808.1"/>
    <property type="molecule type" value="Genomic_DNA"/>
</dbReference>
<organism evidence="1 2">
    <name type="scientific">Candidatus Phytoplasma solani</name>
    <dbReference type="NCBI Taxonomy" id="69896"/>
    <lineage>
        <taxon>Bacteria</taxon>
        <taxon>Bacillati</taxon>
        <taxon>Mycoplasmatota</taxon>
        <taxon>Mollicutes</taxon>
        <taxon>Acholeplasmatales</taxon>
        <taxon>Acholeplasmataceae</taxon>
        <taxon>Candidatus Phytoplasma</taxon>
        <taxon>16SrXII (Stolbur group)</taxon>
    </lineage>
</organism>